<protein>
    <submittedName>
        <fullName evidence="2">Uncharacterized protein</fullName>
    </submittedName>
</protein>
<keyword evidence="1" id="KW-0472">Membrane</keyword>
<reference evidence="2 3" key="1">
    <citation type="submission" date="2017-03" db="EMBL/GenBank/DDBJ databases">
        <title>An alternative strategy for trypanosome survival in the mammalian bloodstream revealed through genome and transcriptome analysis of the ubiquitous bovine parasite Trypanosoma (Megatrypanum) theileri.</title>
        <authorList>
            <person name="Kelly S."/>
            <person name="Ivens A."/>
            <person name="Mott A."/>
            <person name="O'Neill E."/>
            <person name="Emms D."/>
            <person name="Macleod O."/>
            <person name="Voorheis P."/>
            <person name="Matthews J."/>
            <person name="Matthews K."/>
            <person name="Carrington M."/>
        </authorList>
    </citation>
    <scope>NUCLEOTIDE SEQUENCE [LARGE SCALE GENOMIC DNA]</scope>
    <source>
        <strain evidence="2">Edinburgh</strain>
    </source>
</reference>
<sequence length="93" mass="9961">MFDTSVIFFFPFLIVFLSRSVFLRETNPLSLSLMMMMIRRVMCVLAVVLCCACGYTMAAAAAVDNDSPSGRGVSRGAVEVSCGTGGALRVRPA</sequence>
<evidence type="ECO:0000313" key="3">
    <source>
        <dbReference type="Proteomes" id="UP000192257"/>
    </source>
</evidence>
<evidence type="ECO:0000313" key="2">
    <source>
        <dbReference type="EMBL" id="ORC81286.1"/>
    </source>
</evidence>
<keyword evidence="3" id="KW-1185">Reference proteome</keyword>
<keyword evidence="1" id="KW-0812">Transmembrane</keyword>
<dbReference type="GeneID" id="39991587"/>
<dbReference type="Proteomes" id="UP000192257">
    <property type="component" value="Unassembled WGS sequence"/>
</dbReference>
<dbReference type="EMBL" id="NBCO01000122">
    <property type="protein sequence ID" value="ORC81286.1"/>
    <property type="molecule type" value="Genomic_DNA"/>
</dbReference>
<dbReference type="VEuPathDB" id="TriTrypDB:TM35_001221020"/>
<name>A0A1X0NDK8_9TRYP</name>
<feature type="non-terminal residue" evidence="2">
    <location>
        <position position="93"/>
    </location>
</feature>
<organism evidence="2 3">
    <name type="scientific">Trypanosoma theileri</name>
    <dbReference type="NCBI Taxonomy" id="67003"/>
    <lineage>
        <taxon>Eukaryota</taxon>
        <taxon>Discoba</taxon>
        <taxon>Euglenozoa</taxon>
        <taxon>Kinetoplastea</taxon>
        <taxon>Metakinetoplastina</taxon>
        <taxon>Trypanosomatida</taxon>
        <taxon>Trypanosomatidae</taxon>
        <taxon>Trypanosoma</taxon>
    </lineage>
</organism>
<evidence type="ECO:0000256" key="1">
    <source>
        <dbReference type="SAM" id="Phobius"/>
    </source>
</evidence>
<comment type="caution">
    <text evidence="2">The sequence shown here is derived from an EMBL/GenBank/DDBJ whole genome shotgun (WGS) entry which is preliminary data.</text>
</comment>
<accession>A0A1X0NDK8</accession>
<dbReference type="AlphaFoldDB" id="A0A1X0NDK8"/>
<gene>
    <name evidence="2" type="ORF">TM35_001221020</name>
</gene>
<feature type="transmembrane region" description="Helical" evidence="1">
    <location>
        <begin position="6"/>
        <end position="22"/>
    </location>
</feature>
<proteinExistence type="predicted"/>
<dbReference type="RefSeq" id="XP_028876898.1">
    <property type="nucleotide sequence ID" value="XM_029031807.1"/>
</dbReference>
<feature type="transmembrane region" description="Helical" evidence="1">
    <location>
        <begin position="43"/>
        <end position="63"/>
    </location>
</feature>
<keyword evidence="1" id="KW-1133">Transmembrane helix</keyword>